<dbReference type="EMBL" id="BLBS01000053">
    <property type="protein sequence ID" value="GET92056.1"/>
    <property type="molecule type" value="Genomic_DNA"/>
</dbReference>
<dbReference type="Proteomes" id="UP000419144">
    <property type="component" value="Unassembled WGS sequence"/>
</dbReference>
<dbReference type="AlphaFoldDB" id="A0A640KR01"/>
<evidence type="ECO:0000256" key="1">
    <source>
        <dbReference type="SAM" id="MobiDB-lite"/>
    </source>
</evidence>
<evidence type="ECO:0000313" key="3">
    <source>
        <dbReference type="Proteomes" id="UP000419144"/>
    </source>
</evidence>
<feature type="region of interest" description="Disordered" evidence="1">
    <location>
        <begin position="218"/>
        <end position="316"/>
    </location>
</feature>
<name>A0A640KR01_LEITA</name>
<protein>
    <submittedName>
        <fullName evidence="2">Uncharacterized protein</fullName>
    </submittedName>
</protein>
<accession>A0A640KR01</accession>
<feature type="compositionally biased region" description="Pro residues" evidence="1">
    <location>
        <begin position="233"/>
        <end position="253"/>
    </location>
</feature>
<organism evidence="2 3">
    <name type="scientific">Leishmania tarentolae</name>
    <name type="common">Sauroleishmania tarentolae</name>
    <dbReference type="NCBI Taxonomy" id="5689"/>
    <lineage>
        <taxon>Eukaryota</taxon>
        <taxon>Discoba</taxon>
        <taxon>Euglenozoa</taxon>
        <taxon>Kinetoplastea</taxon>
        <taxon>Metakinetoplastina</taxon>
        <taxon>Trypanosomatida</taxon>
        <taxon>Trypanosomatidae</taxon>
        <taxon>Leishmaniinae</taxon>
        <taxon>Leishmania</taxon>
        <taxon>lizard Leishmania</taxon>
    </lineage>
</organism>
<keyword evidence="3" id="KW-1185">Reference proteome</keyword>
<sequence length="316" mass="35251">MQMQGNMYPQQMEWAMHQQLQQCIQGNRQTVANRAYHLEPLKPTQVQQQGGGIPGMMMGQPPGGGMMGGLLPYSAGPMIPQPADGVCATGYGAQGLCGNNTMGCSTALPGGVPNLQNDNGVFAAAGFAGKTFDVNNINFNGIFNSAANPQLQWSVATQDEGKPLPFPPGKILAQYPPEYQQQLIFYYRLLRLQYPDLYQQYVDYYTMYYEPLYNPPPPSVSRNAGEHKEPRKTAPPQPQRQVPQMPPRQPMMPPMQEMPQKEPEIPLEGIRRSTSNLNGGLKRQSSLRRQNSMRRNEVNQLKNEGGLQRLPSMRQQ</sequence>
<dbReference type="VEuPathDB" id="TriTrypDB:LtaPh_3332400"/>
<proteinExistence type="predicted"/>
<evidence type="ECO:0000313" key="2">
    <source>
        <dbReference type="EMBL" id="GET92056.1"/>
    </source>
</evidence>
<feature type="compositionally biased region" description="Polar residues" evidence="1">
    <location>
        <begin position="272"/>
        <end position="290"/>
    </location>
</feature>
<gene>
    <name evidence="2" type="ORF">LtaPh_3332400</name>
</gene>
<dbReference type="OrthoDB" id="267347at2759"/>
<reference evidence="2" key="1">
    <citation type="submission" date="2019-11" db="EMBL/GenBank/DDBJ databases">
        <title>Leishmania tarentolae CDS.</title>
        <authorList>
            <person name="Goto Y."/>
            <person name="Yamagishi J."/>
        </authorList>
    </citation>
    <scope>NUCLEOTIDE SEQUENCE [LARGE SCALE GENOMIC DNA]</scope>
    <source>
        <strain evidence="2">Parrot Tar II</strain>
    </source>
</reference>
<comment type="caution">
    <text evidence="2">The sequence shown here is derived from an EMBL/GenBank/DDBJ whole genome shotgun (WGS) entry which is preliminary data.</text>
</comment>